<accession>A0A1H8EDT8</accession>
<evidence type="ECO:0000313" key="19">
    <source>
        <dbReference type="Proteomes" id="UP000199459"/>
    </source>
</evidence>
<evidence type="ECO:0000256" key="5">
    <source>
        <dbReference type="ARBA" id="ARBA00022496"/>
    </source>
</evidence>
<dbReference type="EMBL" id="FOCP01000009">
    <property type="protein sequence ID" value="SEN17689.1"/>
    <property type="molecule type" value="Genomic_DNA"/>
</dbReference>
<dbReference type="InterPro" id="IPR037066">
    <property type="entry name" value="Plug_dom_sf"/>
</dbReference>
<dbReference type="GO" id="GO:0015891">
    <property type="term" value="P:siderophore transport"/>
    <property type="evidence" value="ECO:0007669"/>
    <property type="project" value="InterPro"/>
</dbReference>
<evidence type="ECO:0000256" key="7">
    <source>
        <dbReference type="ARBA" id="ARBA00022729"/>
    </source>
</evidence>
<dbReference type="GO" id="GO:0015344">
    <property type="term" value="F:siderophore uptake transmembrane transporter activity"/>
    <property type="evidence" value="ECO:0007669"/>
    <property type="project" value="TreeGrafter"/>
</dbReference>
<evidence type="ECO:0000256" key="15">
    <source>
        <dbReference type="RuleBase" id="RU003357"/>
    </source>
</evidence>
<dbReference type="AlphaFoldDB" id="A0A1H8EDT8"/>
<keyword evidence="6 14" id="KW-0812">Transmembrane</keyword>
<evidence type="ECO:0000256" key="2">
    <source>
        <dbReference type="ARBA" id="ARBA00009810"/>
    </source>
</evidence>
<evidence type="ECO:0000256" key="6">
    <source>
        <dbReference type="ARBA" id="ARBA00022692"/>
    </source>
</evidence>
<keyword evidence="4 14" id="KW-1134">Transmembrane beta strand</keyword>
<evidence type="ECO:0000256" key="4">
    <source>
        <dbReference type="ARBA" id="ARBA00022452"/>
    </source>
</evidence>
<keyword evidence="3 14" id="KW-0813">Transport</keyword>
<dbReference type="CDD" id="cd01347">
    <property type="entry name" value="ligand_gated_channel"/>
    <property type="match status" value="1"/>
</dbReference>
<evidence type="ECO:0000256" key="8">
    <source>
        <dbReference type="ARBA" id="ARBA00023004"/>
    </source>
</evidence>
<dbReference type="Gene3D" id="2.40.170.20">
    <property type="entry name" value="TonB-dependent receptor, beta-barrel domain"/>
    <property type="match status" value="1"/>
</dbReference>
<evidence type="ECO:0000256" key="14">
    <source>
        <dbReference type="PROSITE-ProRule" id="PRU01360"/>
    </source>
</evidence>
<feature type="domain" description="Secretin/TonB short N-terminal" evidence="17">
    <location>
        <begin position="71"/>
        <end position="121"/>
    </location>
</feature>
<dbReference type="GO" id="GO:0038023">
    <property type="term" value="F:signaling receptor activity"/>
    <property type="evidence" value="ECO:0007669"/>
    <property type="project" value="InterPro"/>
</dbReference>
<dbReference type="SMART" id="SM00965">
    <property type="entry name" value="STN"/>
    <property type="match status" value="1"/>
</dbReference>
<sequence>MSGIFKKNQQRSRFCLHVFSSCLALLCCLLLNPATAESSGNQQTAATERVYSIPSGSLLDALEKFSLQAGVELIYNSELLEGLKTQGLDGRYDAASGLNLLLIGTGYRFVQQPSGFEIVSAQPSGGLEVSGSKSDEKVTVLPTIQISASNTGSYAATSSVTATKTNTLLRDVPQSITVVTEELIKDQAIQSLGDAVRYVPGVGVSQGEGNRDALIFRGNRSTGDFFVDGVRDDVAFFRDLYNIERVEVLKGANGMIFGRGGSGGVVNRVTKQANWNPVREFSFQGGSFNRKRMTGDFGHVFNDKVAFRVNGLFEDSDSFRDDVVMRRRGVSPTVTIKPTNRTKVVLNMERFHDDRTADRGIPSFMGRPLDVKRSQFFGDPHRSHADAEVLSFNALIEHHFDFGGTLRNRTNYAQYDKFYQNIFANSPVFADRVSLGAYNDTTDRENVFNQTDFLYSVDTGPISHTLLAGVEIGRQITSNVRQTGFFNNDPRGTSFRVPVSNPVTNVPIAFVTQDTDADNRSVVDITSLYIQDQIELLPQLQAIAGVRYDLFEVDFRKRNGDAAQISTTDHLISPRFGLIYKPIEPLSIYASYSQAFVPRAGEQLTGIIVTRATLKPEKFTTYEAGIKWDIYPDLALTGAVFRLDRTNVITVDPNDSTRTFLAKGQRTEGIEIGLSGRITQNLSVMGGYAYQEGELTSTQSADAQKGATIGELPRNTFSMWSRYDFTPRIGAAFGVIYRSSMFAAVDNTVRIPDFTRVDAALFAQFTRQVRGQINIENIFDTNYFASVHNNNNISPGSPIAVRATLVANF</sequence>
<proteinExistence type="inferred from homology"/>
<evidence type="ECO:0000256" key="12">
    <source>
        <dbReference type="ARBA" id="ARBA00023170"/>
    </source>
</evidence>
<dbReference type="InterPro" id="IPR011662">
    <property type="entry name" value="Secretin/TonB_short_N"/>
</dbReference>
<comment type="similarity">
    <text evidence="2 14 15">Belongs to the TonB-dependent receptor family.</text>
</comment>
<keyword evidence="5" id="KW-0410">Iron transport</keyword>
<dbReference type="Pfam" id="PF07715">
    <property type="entry name" value="Plug"/>
    <property type="match status" value="1"/>
</dbReference>
<dbReference type="GO" id="GO:0009279">
    <property type="term" value="C:cell outer membrane"/>
    <property type="evidence" value="ECO:0007669"/>
    <property type="project" value="UniProtKB-SubCell"/>
</dbReference>
<evidence type="ECO:0000256" key="9">
    <source>
        <dbReference type="ARBA" id="ARBA00023065"/>
    </source>
</evidence>
<evidence type="ECO:0000313" key="18">
    <source>
        <dbReference type="EMBL" id="SEN17689.1"/>
    </source>
</evidence>
<dbReference type="InterPro" id="IPR036942">
    <property type="entry name" value="Beta-barrel_TonB_sf"/>
</dbReference>
<dbReference type="InterPro" id="IPR010105">
    <property type="entry name" value="TonB_sidphr_rcpt"/>
</dbReference>
<organism evidence="18 19">
    <name type="scientific">Nitrosomonas marina</name>
    <dbReference type="NCBI Taxonomy" id="917"/>
    <lineage>
        <taxon>Bacteria</taxon>
        <taxon>Pseudomonadati</taxon>
        <taxon>Pseudomonadota</taxon>
        <taxon>Betaproteobacteria</taxon>
        <taxon>Nitrosomonadales</taxon>
        <taxon>Nitrosomonadaceae</taxon>
        <taxon>Nitrosomonas</taxon>
    </lineage>
</organism>
<evidence type="ECO:0000256" key="13">
    <source>
        <dbReference type="ARBA" id="ARBA00023237"/>
    </source>
</evidence>
<dbReference type="Proteomes" id="UP000199459">
    <property type="component" value="Unassembled WGS sequence"/>
</dbReference>
<feature type="chain" id="PRO_5011645847" evidence="16">
    <location>
        <begin position="37"/>
        <end position="809"/>
    </location>
</feature>
<gene>
    <name evidence="18" type="ORF">SAMN05216325_10967</name>
</gene>
<dbReference type="OrthoDB" id="9790771at2"/>
<dbReference type="PANTHER" id="PTHR32552">
    <property type="entry name" value="FERRICHROME IRON RECEPTOR-RELATED"/>
    <property type="match status" value="1"/>
</dbReference>
<name>A0A1H8EDT8_9PROT</name>
<evidence type="ECO:0000259" key="17">
    <source>
        <dbReference type="SMART" id="SM00965"/>
    </source>
</evidence>
<keyword evidence="11 14" id="KW-0472">Membrane</keyword>
<dbReference type="Gene3D" id="3.55.50.30">
    <property type="match status" value="1"/>
</dbReference>
<evidence type="ECO:0000256" key="16">
    <source>
        <dbReference type="SAM" id="SignalP"/>
    </source>
</evidence>
<keyword evidence="12 18" id="KW-0675">Receptor</keyword>
<keyword evidence="7 16" id="KW-0732">Signal</keyword>
<dbReference type="Pfam" id="PF00593">
    <property type="entry name" value="TonB_dep_Rec_b-barrel"/>
    <property type="match status" value="1"/>
</dbReference>
<protein>
    <submittedName>
        <fullName evidence="18">Catecholate siderophore receptor</fullName>
    </submittedName>
</protein>
<dbReference type="InterPro" id="IPR039426">
    <property type="entry name" value="TonB-dep_rcpt-like"/>
</dbReference>
<reference evidence="18 19" key="1">
    <citation type="submission" date="2016-10" db="EMBL/GenBank/DDBJ databases">
        <authorList>
            <person name="de Groot N.N."/>
        </authorList>
    </citation>
    <scope>NUCLEOTIDE SEQUENCE [LARGE SCALE GENOMIC DNA]</scope>
    <source>
        <strain evidence="18 19">Nm22</strain>
    </source>
</reference>
<keyword evidence="13 14" id="KW-0998">Cell outer membrane</keyword>
<evidence type="ECO:0000256" key="1">
    <source>
        <dbReference type="ARBA" id="ARBA00004571"/>
    </source>
</evidence>
<dbReference type="NCBIfam" id="TIGR01783">
    <property type="entry name" value="TonB-siderophor"/>
    <property type="match status" value="1"/>
</dbReference>
<keyword evidence="8" id="KW-0408">Iron</keyword>
<feature type="signal peptide" evidence="16">
    <location>
        <begin position="1"/>
        <end position="36"/>
    </location>
</feature>
<dbReference type="Gene3D" id="2.170.130.10">
    <property type="entry name" value="TonB-dependent receptor, plug domain"/>
    <property type="match status" value="1"/>
</dbReference>
<comment type="subcellular location">
    <subcellularLocation>
        <location evidence="1 14">Cell outer membrane</location>
        <topology evidence="1 14">Multi-pass membrane protein</topology>
    </subcellularLocation>
</comment>
<evidence type="ECO:0000256" key="11">
    <source>
        <dbReference type="ARBA" id="ARBA00023136"/>
    </source>
</evidence>
<keyword evidence="10 15" id="KW-0798">TonB box</keyword>
<keyword evidence="9" id="KW-0406">Ion transport</keyword>
<evidence type="ECO:0000256" key="10">
    <source>
        <dbReference type="ARBA" id="ARBA00023077"/>
    </source>
</evidence>
<dbReference type="InterPro" id="IPR000531">
    <property type="entry name" value="Beta-barrel_TonB"/>
</dbReference>
<dbReference type="PROSITE" id="PS52016">
    <property type="entry name" value="TONB_DEPENDENT_REC_3"/>
    <property type="match status" value="1"/>
</dbReference>
<dbReference type="InterPro" id="IPR012910">
    <property type="entry name" value="Plug_dom"/>
</dbReference>
<dbReference type="PANTHER" id="PTHR32552:SF68">
    <property type="entry name" value="FERRICHROME OUTER MEMBRANE TRANSPORTER_PHAGE RECEPTOR"/>
    <property type="match status" value="1"/>
</dbReference>
<evidence type="ECO:0000256" key="3">
    <source>
        <dbReference type="ARBA" id="ARBA00022448"/>
    </source>
</evidence>
<dbReference type="SUPFAM" id="SSF56935">
    <property type="entry name" value="Porins"/>
    <property type="match status" value="1"/>
</dbReference>
<dbReference type="STRING" id="917.SAMN05216326_10860"/>